<evidence type="ECO:0000256" key="1">
    <source>
        <dbReference type="ARBA" id="ARBA00004429"/>
    </source>
</evidence>
<proteinExistence type="inferred from homology"/>
<feature type="binding site" evidence="15">
    <location>
        <position position="30"/>
    </location>
    <ligand>
        <name>Mg(2+)</name>
        <dbReference type="ChEBI" id="CHEBI:18420"/>
        <label>2</label>
    </ligand>
</feature>
<dbReference type="Proteomes" id="UP000002318">
    <property type="component" value="Chromosome"/>
</dbReference>
<dbReference type="InterPro" id="IPR030389">
    <property type="entry name" value="G_FEOB_dom"/>
</dbReference>
<dbReference type="Pfam" id="PF02421">
    <property type="entry name" value="FeoB_N"/>
    <property type="match status" value="1"/>
</dbReference>
<keyword evidence="19" id="KW-1185">Reference proteome</keyword>
<keyword evidence="8 16" id="KW-1133">Transmembrane helix</keyword>
<dbReference type="InterPro" id="IPR006073">
    <property type="entry name" value="GTP-bd"/>
</dbReference>
<evidence type="ECO:0000256" key="14">
    <source>
        <dbReference type="PIRSR" id="PIRSR603373-1"/>
    </source>
</evidence>
<keyword evidence="2 16" id="KW-0813">Transport</keyword>
<dbReference type="STRING" id="573413.Spirs_0169"/>
<dbReference type="eggNOG" id="COG0370">
    <property type="taxonomic scope" value="Bacteria"/>
</dbReference>
<name>E1R8I2_SEDSS</name>
<dbReference type="PROSITE" id="PS51711">
    <property type="entry name" value="G_FEOB"/>
    <property type="match status" value="1"/>
</dbReference>
<feature type="transmembrane region" description="Helical" evidence="16">
    <location>
        <begin position="710"/>
        <end position="727"/>
    </location>
</feature>
<reference evidence="18 19" key="1">
    <citation type="journal article" date="2010" name="Stand. Genomic Sci.">
        <title>Complete genome sequence of Spirochaeta smaragdinae type strain (SEBR 4228).</title>
        <authorList>
            <person name="Mavromatis K."/>
            <person name="Yasawong M."/>
            <person name="Chertkov O."/>
            <person name="Lapidus A."/>
            <person name="Lucas S."/>
            <person name="Nolan M."/>
            <person name="Del Rio T.G."/>
            <person name="Tice H."/>
            <person name="Cheng J.F."/>
            <person name="Pitluck S."/>
            <person name="Liolios K."/>
            <person name="Ivanova N."/>
            <person name="Tapia R."/>
            <person name="Han C."/>
            <person name="Bruce D."/>
            <person name="Goodwin L."/>
            <person name="Pati A."/>
            <person name="Chen A."/>
            <person name="Palaniappan K."/>
            <person name="Land M."/>
            <person name="Hauser L."/>
            <person name="Chang Y.J."/>
            <person name="Jeffries C.D."/>
            <person name="Detter J.C."/>
            <person name="Rohde M."/>
            <person name="Brambilla E."/>
            <person name="Spring S."/>
            <person name="Goker M."/>
            <person name="Sikorski J."/>
            <person name="Woyke T."/>
            <person name="Bristow J."/>
            <person name="Eisen J.A."/>
            <person name="Markowitz V."/>
            <person name="Hugenholtz P."/>
            <person name="Klenk H.P."/>
            <person name="Kyrpides N.C."/>
        </authorList>
    </citation>
    <scope>NUCLEOTIDE SEQUENCE [LARGE SCALE GENOMIC DNA]</scope>
    <source>
        <strain evidence="19">DSM 11293 / JCM 15392 / SEBR 4228</strain>
    </source>
</reference>
<feature type="binding site" evidence="15">
    <location>
        <position position="31"/>
    </location>
    <ligand>
        <name>Mg(2+)</name>
        <dbReference type="ChEBI" id="CHEBI:18420"/>
        <label>2</label>
    </ligand>
</feature>
<dbReference type="Pfam" id="PF07664">
    <property type="entry name" value="FeoB_C"/>
    <property type="match status" value="1"/>
</dbReference>
<dbReference type="InterPro" id="IPR003373">
    <property type="entry name" value="Fe2_transport_prot-B"/>
</dbReference>
<evidence type="ECO:0000313" key="18">
    <source>
        <dbReference type="EMBL" id="ADK79326.1"/>
    </source>
</evidence>
<keyword evidence="5" id="KW-0997">Cell inner membrane</keyword>
<keyword evidence="6 16" id="KW-0812">Transmembrane</keyword>
<dbReference type="GO" id="GO:0005886">
    <property type="term" value="C:plasma membrane"/>
    <property type="evidence" value="ECO:0007669"/>
    <property type="project" value="UniProtKB-SubCell"/>
</dbReference>
<feature type="domain" description="FeoB-type G" evidence="17">
    <location>
        <begin position="12"/>
        <end position="173"/>
    </location>
</feature>
<dbReference type="InterPro" id="IPR041069">
    <property type="entry name" value="FeoB_Cyto"/>
</dbReference>
<keyword evidence="11 14" id="KW-0342">GTP-binding</keyword>
<feature type="transmembrane region" description="Helical" evidence="16">
    <location>
        <begin position="277"/>
        <end position="299"/>
    </location>
</feature>
<evidence type="ECO:0000313" key="19">
    <source>
        <dbReference type="Proteomes" id="UP000002318"/>
    </source>
</evidence>
<evidence type="ECO:0000256" key="15">
    <source>
        <dbReference type="PIRSR" id="PIRSR603373-2"/>
    </source>
</evidence>
<feature type="transmembrane region" description="Helical" evidence="16">
    <location>
        <begin position="305"/>
        <end position="325"/>
    </location>
</feature>
<evidence type="ECO:0000256" key="13">
    <source>
        <dbReference type="NCBIfam" id="TIGR00437"/>
    </source>
</evidence>
<evidence type="ECO:0000256" key="5">
    <source>
        <dbReference type="ARBA" id="ARBA00022519"/>
    </source>
</evidence>
<feature type="binding site" evidence="15">
    <location>
        <position position="33"/>
    </location>
    <ligand>
        <name>Mg(2+)</name>
        <dbReference type="ChEBI" id="CHEBI:18420"/>
        <label>2</label>
    </ligand>
</feature>
<feature type="binding site" evidence="14">
    <location>
        <begin position="44"/>
        <end position="48"/>
    </location>
    <ligand>
        <name>GTP</name>
        <dbReference type="ChEBI" id="CHEBI:37565"/>
        <label>1</label>
    </ligand>
</feature>
<evidence type="ECO:0000256" key="3">
    <source>
        <dbReference type="ARBA" id="ARBA00022475"/>
    </source>
</evidence>
<comment type="subcellular location">
    <subcellularLocation>
        <location evidence="1 16">Cell inner membrane</location>
        <topology evidence="1 16">Multi-pass membrane protein</topology>
    </subcellularLocation>
</comment>
<dbReference type="PANTHER" id="PTHR43185:SF1">
    <property type="entry name" value="FE(2+) TRANSPORTER FEOB"/>
    <property type="match status" value="1"/>
</dbReference>
<comment type="function">
    <text evidence="16">Probable transporter of a GTP-driven Fe(2+) uptake system.</text>
</comment>
<dbReference type="OrthoDB" id="9809127at2"/>
<evidence type="ECO:0000256" key="4">
    <source>
        <dbReference type="ARBA" id="ARBA00022496"/>
    </source>
</evidence>
<dbReference type="NCBIfam" id="TIGR00437">
    <property type="entry name" value="feoB"/>
    <property type="match status" value="1"/>
</dbReference>
<keyword evidence="4 16" id="KW-0410">Iron transport</keyword>
<dbReference type="Pfam" id="PF07670">
    <property type="entry name" value="Gate"/>
    <property type="match status" value="2"/>
</dbReference>
<feature type="binding site" evidence="14">
    <location>
        <begin position="19"/>
        <end position="26"/>
    </location>
    <ligand>
        <name>GTP</name>
        <dbReference type="ChEBI" id="CHEBI:37565"/>
        <label>1</label>
    </ligand>
</feature>
<accession>E1R8I2</accession>
<evidence type="ECO:0000256" key="7">
    <source>
        <dbReference type="ARBA" id="ARBA00022741"/>
    </source>
</evidence>
<dbReference type="GO" id="GO:0046872">
    <property type="term" value="F:metal ion binding"/>
    <property type="evidence" value="ECO:0007669"/>
    <property type="project" value="UniProtKB-KW"/>
</dbReference>
<evidence type="ECO:0000256" key="12">
    <source>
        <dbReference type="ARBA" id="ARBA00023136"/>
    </source>
</evidence>
<dbReference type="CDD" id="cd01879">
    <property type="entry name" value="FeoB"/>
    <property type="match status" value="1"/>
</dbReference>
<feature type="binding site" evidence="14">
    <location>
        <begin position="124"/>
        <end position="127"/>
    </location>
    <ligand>
        <name>GTP</name>
        <dbReference type="ChEBI" id="CHEBI:37565"/>
        <label>1</label>
    </ligand>
</feature>
<feature type="binding site" evidence="14">
    <location>
        <begin position="64"/>
        <end position="67"/>
    </location>
    <ligand>
        <name>GTP</name>
        <dbReference type="ChEBI" id="CHEBI:37565"/>
        <label>1</label>
    </ligand>
</feature>
<dbReference type="KEGG" id="ssm:Spirs_0169"/>
<dbReference type="EMBL" id="CP002116">
    <property type="protein sequence ID" value="ADK79326.1"/>
    <property type="molecule type" value="Genomic_DNA"/>
</dbReference>
<dbReference type="InterPro" id="IPR050860">
    <property type="entry name" value="FeoB_GTPase"/>
</dbReference>
<evidence type="ECO:0000256" key="6">
    <source>
        <dbReference type="ARBA" id="ARBA00022692"/>
    </source>
</evidence>
<dbReference type="GO" id="GO:0005525">
    <property type="term" value="F:GTP binding"/>
    <property type="evidence" value="ECO:0007669"/>
    <property type="project" value="UniProtKB-KW"/>
</dbReference>
<dbReference type="FunFam" id="3.40.50.300:FF:000426">
    <property type="entry name" value="Ferrous iron transport protein B"/>
    <property type="match status" value="1"/>
</dbReference>
<keyword evidence="9 16" id="KW-0408">Iron</keyword>
<evidence type="ECO:0000256" key="16">
    <source>
        <dbReference type="RuleBase" id="RU362098"/>
    </source>
</evidence>
<feature type="transmembrane region" description="Helical" evidence="16">
    <location>
        <begin position="510"/>
        <end position="528"/>
    </location>
</feature>
<keyword evidence="12 16" id="KW-0472">Membrane</keyword>
<dbReference type="Gene3D" id="3.40.50.300">
    <property type="entry name" value="P-loop containing nucleotide triphosphate hydrolases"/>
    <property type="match status" value="1"/>
</dbReference>
<feature type="transmembrane region" description="Helical" evidence="16">
    <location>
        <begin position="337"/>
        <end position="366"/>
    </location>
</feature>
<feature type="transmembrane region" description="Helical" evidence="16">
    <location>
        <begin position="386"/>
        <end position="408"/>
    </location>
</feature>
<evidence type="ECO:0000256" key="10">
    <source>
        <dbReference type="ARBA" id="ARBA00023065"/>
    </source>
</evidence>
<dbReference type="InterPro" id="IPR011640">
    <property type="entry name" value="Fe2_transport_prot_B_C"/>
</dbReference>
<keyword evidence="3" id="KW-1003">Cell membrane</keyword>
<sequence>MKRVEGGASVSNFTIALAGNPNCGKTTLFNALTGGNQRIGNWPGVTVEKKEGWLSGSKQRKVVDLPGIYSLNAGSEDERVARDYLLSGEADLVVNIVDASHLERNLYLTTTIMEMGVPVVLFLNMMDLLEKEGSTINIKELESALGVPVVAGTATDKKSVAEAVARITELVGNVRPSDHKPVYPNEIEELISKWEKQAGGRWNALALYEGTAPSELHGRIPTEKIAAEREKISSLLKEESEVILADSRYGFIRGVIHDVFHAQERRRSVSEQIDKVVLNRFLGIPIFLVVMYLMFWLAISVGSSFIDFFDVLFGTIFVDGFGVLLGSIGSPDWVVSFLAGGVGAGIQTVATFVPVVFFMFLALSLLEDSGYMARAAFVMDRLMRALGLPGKAFVPMIVGFGCTVPAILATRTLENKRDRFMTIFMAPFMSCGARLPVYALFGAALFGAHAGAIVFSIYIIGVLLAVLTGLFLKHSLFRGEPGYFIMELPPYHAPRFKHVMIHTWTRLKVFLARAGKVIVIAVFLLGVLNSLGTDGSFGNEDTENSVLAVTGKAITPIFSPMGIKEESWPATVGLFTGLFAKEAVVGTLNGLYGQIAAAENNVAGDEGGEEEAFSLGAGIKDSFVALKDGVLGISGGIGSIVGADVISGGDEEAVAEAAEVDISIFSLMRRGFTPVSGYAYLLFVLIYFPCLAAFGAIVKEMGIGLGILEAIYLTVSAWAVAVFYYQIAEGGNFLWMIVSAAIMVAQFFVFRAIGNRNRKKEALQSA</sequence>
<evidence type="ECO:0000256" key="2">
    <source>
        <dbReference type="ARBA" id="ARBA00022448"/>
    </source>
</evidence>
<protein>
    <recommendedName>
        <fullName evidence="13 16">Ferrous iron transport protein B</fullName>
    </recommendedName>
</protein>
<dbReference type="InterPro" id="IPR011642">
    <property type="entry name" value="Gate_dom"/>
</dbReference>
<dbReference type="PANTHER" id="PTHR43185">
    <property type="entry name" value="FERROUS IRON TRANSPORT PROTEIN B"/>
    <property type="match status" value="1"/>
</dbReference>
<dbReference type="RefSeq" id="WP_013252790.1">
    <property type="nucleotide sequence ID" value="NC_014364.1"/>
</dbReference>
<keyword evidence="7 14" id="KW-0547">Nucleotide-binding</keyword>
<dbReference type="AlphaFoldDB" id="E1R8I2"/>
<dbReference type="InterPro" id="IPR027417">
    <property type="entry name" value="P-loop_NTPase"/>
</dbReference>
<dbReference type="PRINTS" id="PR00326">
    <property type="entry name" value="GTP1OBG"/>
</dbReference>
<feature type="transmembrane region" description="Helical" evidence="16">
    <location>
        <begin position="677"/>
        <end position="698"/>
    </location>
</feature>
<dbReference type="GO" id="GO:0015093">
    <property type="term" value="F:ferrous iron transmembrane transporter activity"/>
    <property type="evidence" value="ECO:0007669"/>
    <property type="project" value="UniProtKB-UniRule"/>
</dbReference>
<keyword evidence="10" id="KW-0406">Ion transport</keyword>
<evidence type="ECO:0000256" key="8">
    <source>
        <dbReference type="ARBA" id="ARBA00022989"/>
    </source>
</evidence>
<dbReference type="HOGENOM" id="CLU_013350_3_0_12"/>
<gene>
    <name evidence="18" type="ordered locus">Spirs_0169</name>
</gene>
<feature type="transmembrane region" description="Helical" evidence="16">
    <location>
        <begin position="733"/>
        <end position="753"/>
    </location>
</feature>
<keyword evidence="15" id="KW-0479">Metal-binding</keyword>
<evidence type="ECO:0000256" key="11">
    <source>
        <dbReference type="ARBA" id="ARBA00023134"/>
    </source>
</evidence>
<feature type="transmembrane region" description="Helical" evidence="16">
    <location>
        <begin position="452"/>
        <end position="472"/>
    </location>
</feature>
<organism evidence="18 19">
    <name type="scientific">Sediminispirochaeta smaragdinae (strain DSM 11293 / JCM 15392 / SEBR 4228)</name>
    <name type="common">Spirochaeta smaragdinae</name>
    <dbReference type="NCBI Taxonomy" id="573413"/>
    <lineage>
        <taxon>Bacteria</taxon>
        <taxon>Pseudomonadati</taxon>
        <taxon>Spirochaetota</taxon>
        <taxon>Spirochaetia</taxon>
        <taxon>Spirochaetales</taxon>
        <taxon>Spirochaetaceae</taxon>
        <taxon>Sediminispirochaeta</taxon>
    </lineage>
</organism>
<feature type="binding site" evidence="15">
    <location>
        <position position="34"/>
    </location>
    <ligand>
        <name>Mg(2+)</name>
        <dbReference type="ChEBI" id="CHEBI:18420"/>
        <label>2</label>
    </ligand>
</feature>
<keyword evidence="15" id="KW-0460">Magnesium</keyword>
<dbReference type="Gene3D" id="1.10.287.1770">
    <property type="match status" value="1"/>
</dbReference>
<comment type="similarity">
    <text evidence="16">Belongs to the TRAFAC class TrmE-Era-EngA-EngB-Septin-like GTPase superfamily. FeoB GTPase (TC 9.A.8) family.</text>
</comment>
<feature type="transmembrane region" description="Helical" evidence="16">
    <location>
        <begin position="420"/>
        <end position="446"/>
    </location>
</feature>
<dbReference type="NCBIfam" id="NF007105">
    <property type="entry name" value="PRK09554.1"/>
    <property type="match status" value="1"/>
</dbReference>
<evidence type="ECO:0000259" key="17">
    <source>
        <dbReference type="PROSITE" id="PS51711"/>
    </source>
</evidence>
<dbReference type="SUPFAM" id="SSF52540">
    <property type="entry name" value="P-loop containing nucleoside triphosphate hydrolases"/>
    <property type="match status" value="1"/>
</dbReference>
<evidence type="ECO:0000256" key="9">
    <source>
        <dbReference type="ARBA" id="ARBA00023004"/>
    </source>
</evidence>
<dbReference type="Pfam" id="PF17910">
    <property type="entry name" value="FeoB_Cyto"/>
    <property type="match status" value="1"/>
</dbReference>